<proteinExistence type="inferred from homology"/>
<dbReference type="RefSeq" id="XP_020098420.1">
    <property type="nucleotide sequence ID" value="XM_020242831.1"/>
</dbReference>
<keyword evidence="5" id="KW-0677">Repeat</keyword>
<keyword evidence="8 10" id="KW-1133">Transmembrane helix</keyword>
<evidence type="ECO:0000256" key="3">
    <source>
        <dbReference type="ARBA" id="ARBA00022448"/>
    </source>
</evidence>
<dbReference type="GO" id="GO:0140359">
    <property type="term" value="F:ABC-type transporter activity"/>
    <property type="evidence" value="ECO:0007669"/>
    <property type="project" value="InterPro"/>
</dbReference>
<evidence type="ECO:0000256" key="1">
    <source>
        <dbReference type="ARBA" id="ARBA00004141"/>
    </source>
</evidence>
<keyword evidence="4 10" id="KW-0812">Transmembrane</keyword>
<gene>
    <name evidence="13" type="primary">LOC109717158</name>
</gene>
<dbReference type="Pfam" id="PF19055">
    <property type="entry name" value="ABC2_membrane_7"/>
    <property type="match status" value="1"/>
</dbReference>
<dbReference type="InterPro" id="IPR003439">
    <property type="entry name" value="ABC_transporter-like_ATP-bd"/>
</dbReference>
<dbReference type="Pfam" id="PF01061">
    <property type="entry name" value="ABC2_membrane"/>
    <property type="match status" value="1"/>
</dbReference>
<dbReference type="FunFam" id="3.40.50.300:FF:000179">
    <property type="entry name" value="ABC transporter G family member 34"/>
    <property type="match status" value="1"/>
</dbReference>
<evidence type="ECO:0000313" key="13">
    <source>
        <dbReference type="RefSeq" id="XP_020098420.1"/>
    </source>
</evidence>
<organism evidence="12 13">
    <name type="scientific">Ananas comosus</name>
    <name type="common">Pineapple</name>
    <name type="synonym">Ananas ananas</name>
    <dbReference type="NCBI Taxonomy" id="4615"/>
    <lineage>
        <taxon>Eukaryota</taxon>
        <taxon>Viridiplantae</taxon>
        <taxon>Streptophyta</taxon>
        <taxon>Embryophyta</taxon>
        <taxon>Tracheophyta</taxon>
        <taxon>Spermatophyta</taxon>
        <taxon>Magnoliopsida</taxon>
        <taxon>Liliopsida</taxon>
        <taxon>Poales</taxon>
        <taxon>Bromeliaceae</taxon>
        <taxon>Bromelioideae</taxon>
        <taxon>Ananas</taxon>
    </lineage>
</organism>
<evidence type="ECO:0000256" key="5">
    <source>
        <dbReference type="ARBA" id="ARBA00022737"/>
    </source>
</evidence>
<sequence length="488" mass="54847">MNFFINKIEDFLNAVCVLPSRKRPIKILNDISGIIKPGRMTLLLGPPGSGKTTLLLTLAGKLNANLKVSGEVTYNGHGMDEFVPQRTSAYISQNDLHIGEMTVRETLAFSARCQEMLTELSRREKATNIKPDPDIDAYMKATSVQGQEGIVTDYILKILGLDICADTMVGDAMLRGISGGQKKRVTTGEMLVGPAKALFMDEISTGLDSSTTFQIVNSLRQSIHILGGTALIALLQPAPETYDLFDDIILLSEGQIVYQGPREQVLGFFRSMGFSCPERKGVADFLQEVTSQKDQQQYWTRRYEPYHFVSVTEFADAFWSFHVGRELRDELSTPFDKSKNHPAALTTSRYGVSKRELLRACMSREFLLMKRNSFVYIFKLFQLLLIATIAMTVFLRTKMNHGSIEDGLVYMGALFVGILTHLFNGFAELAMSIAKLPVFYKQRDLLFYPAWAYAIPTWILKIPISFLECGIYVGLTYYVIGFDPDIQR</sequence>
<feature type="transmembrane region" description="Helical" evidence="10">
    <location>
        <begin position="374"/>
        <end position="395"/>
    </location>
</feature>
<accession>A0A6P5FZK1</accession>
<evidence type="ECO:0000256" key="10">
    <source>
        <dbReference type="SAM" id="Phobius"/>
    </source>
</evidence>
<evidence type="ECO:0000256" key="8">
    <source>
        <dbReference type="ARBA" id="ARBA00022989"/>
    </source>
</evidence>
<evidence type="ECO:0000256" key="9">
    <source>
        <dbReference type="ARBA" id="ARBA00023136"/>
    </source>
</evidence>
<dbReference type="CDD" id="cd03233">
    <property type="entry name" value="ABCG_PDR_domain1"/>
    <property type="match status" value="1"/>
</dbReference>
<dbReference type="PANTHER" id="PTHR19241">
    <property type="entry name" value="ATP-BINDING CASSETTE TRANSPORTER"/>
    <property type="match status" value="1"/>
</dbReference>
<evidence type="ECO:0000256" key="2">
    <source>
        <dbReference type="ARBA" id="ARBA00006012"/>
    </source>
</evidence>
<dbReference type="SMART" id="SM00382">
    <property type="entry name" value="AAA"/>
    <property type="match status" value="1"/>
</dbReference>
<dbReference type="GeneID" id="109717158"/>
<comment type="similarity">
    <text evidence="2">Belongs to the ABC transporter superfamily. ABCG family. PDR (TC 3.A.1.205) subfamily.</text>
</comment>
<dbReference type="InterPro" id="IPR034001">
    <property type="entry name" value="ABCG_PDR_1"/>
</dbReference>
<dbReference type="AlphaFoldDB" id="A0A6P5FZK1"/>
<keyword evidence="3" id="KW-0813">Transport</keyword>
<dbReference type="GO" id="GO:0005524">
    <property type="term" value="F:ATP binding"/>
    <property type="evidence" value="ECO:0007669"/>
    <property type="project" value="UniProtKB-KW"/>
</dbReference>
<feature type="transmembrane region" description="Helical" evidence="10">
    <location>
        <begin position="407"/>
        <end position="431"/>
    </location>
</feature>
<dbReference type="GO" id="GO:0016887">
    <property type="term" value="F:ATP hydrolysis activity"/>
    <property type="evidence" value="ECO:0007669"/>
    <property type="project" value="InterPro"/>
</dbReference>
<dbReference type="SUPFAM" id="SSF52540">
    <property type="entry name" value="P-loop containing nucleoside triphosphate hydrolases"/>
    <property type="match status" value="1"/>
</dbReference>
<dbReference type="PROSITE" id="PS50893">
    <property type="entry name" value="ABC_TRANSPORTER_2"/>
    <property type="match status" value="1"/>
</dbReference>
<dbReference type="InterPro" id="IPR013525">
    <property type="entry name" value="ABC2_TM"/>
</dbReference>
<dbReference type="Gene3D" id="3.40.50.300">
    <property type="entry name" value="P-loop containing nucleotide triphosphate hydrolases"/>
    <property type="match status" value="1"/>
</dbReference>
<dbReference type="GO" id="GO:0005886">
    <property type="term" value="C:plasma membrane"/>
    <property type="evidence" value="ECO:0007669"/>
    <property type="project" value="UniProtKB-ARBA"/>
</dbReference>
<keyword evidence="12" id="KW-1185">Reference proteome</keyword>
<protein>
    <submittedName>
        <fullName evidence="13">ABC transporter G family member 39-like</fullName>
    </submittedName>
</protein>
<reference evidence="12" key="1">
    <citation type="journal article" date="2015" name="Nat. Genet.">
        <title>The pineapple genome and the evolution of CAM photosynthesis.</title>
        <authorList>
            <person name="Ming R."/>
            <person name="VanBuren R."/>
            <person name="Wai C.M."/>
            <person name="Tang H."/>
            <person name="Schatz M.C."/>
            <person name="Bowers J.E."/>
            <person name="Lyons E."/>
            <person name="Wang M.L."/>
            <person name="Chen J."/>
            <person name="Biggers E."/>
            <person name="Zhang J."/>
            <person name="Huang L."/>
            <person name="Zhang L."/>
            <person name="Miao W."/>
            <person name="Zhang J."/>
            <person name="Ye Z."/>
            <person name="Miao C."/>
            <person name="Lin Z."/>
            <person name="Wang H."/>
            <person name="Zhou H."/>
            <person name="Yim W.C."/>
            <person name="Priest H.D."/>
            <person name="Zheng C."/>
            <person name="Woodhouse M."/>
            <person name="Edger P.P."/>
            <person name="Guyot R."/>
            <person name="Guo H.B."/>
            <person name="Guo H."/>
            <person name="Zheng G."/>
            <person name="Singh R."/>
            <person name="Sharma A."/>
            <person name="Min X."/>
            <person name="Zheng Y."/>
            <person name="Lee H."/>
            <person name="Gurtowski J."/>
            <person name="Sedlazeck F.J."/>
            <person name="Harkess A."/>
            <person name="McKain M.R."/>
            <person name="Liao Z."/>
            <person name="Fang J."/>
            <person name="Liu J."/>
            <person name="Zhang X."/>
            <person name="Zhang Q."/>
            <person name="Hu W."/>
            <person name="Qin Y."/>
            <person name="Wang K."/>
            <person name="Chen L.Y."/>
            <person name="Shirley N."/>
            <person name="Lin Y.R."/>
            <person name="Liu L.Y."/>
            <person name="Hernandez A.G."/>
            <person name="Wright C.L."/>
            <person name="Bulone V."/>
            <person name="Tuskan G.A."/>
            <person name="Heath K."/>
            <person name="Zee F."/>
            <person name="Moore P.H."/>
            <person name="Sunkar R."/>
            <person name="Leebens-Mack J.H."/>
            <person name="Mockler T."/>
            <person name="Bennetzen J.L."/>
            <person name="Freeling M."/>
            <person name="Sankoff D."/>
            <person name="Paterson A.H."/>
            <person name="Zhu X."/>
            <person name="Yang X."/>
            <person name="Smith J.A."/>
            <person name="Cushman J.C."/>
            <person name="Paull R.E."/>
            <person name="Yu Q."/>
        </authorList>
    </citation>
    <scope>NUCLEOTIDE SEQUENCE [LARGE SCALE GENOMIC DNA]</scope>
    <source>
        <strain evidence="12">cv. F153</strain>
    </source>
</reference>
<evidence type="ECO:0000256" key="7">
    <source>
        <dbReference type="ARBA" id="ARBA00022840"/>
    </source>
</evidence>
<dbReference type="Proteomes" id="UP000515123">
    <property type="component" value="Linkage group 11"/>
</dbReference>
<evidence type="ECO:0000313" key="12">
    <source>
        <dbReference type="Proteomes" id="UP000515123"/>
    </source>
</evidence>
<dbReference type="InterPro" id="IPR003593">
    <property type="entry name" value="AAA+_ATPase"/>
</dbReference>
<evidence type="ECO:0000259" key="11">
    <source>
        <dbReference type="PROSITE" id="PS50893"/>
    </source>
</evidence>
<dbReference type="InterPro" id="IPR027417">
    <property type="entry name" value="P-loop_NTPase"/>
</dbReference>
<name>A0A6P5FZK1_ANACO</name>
<reference evidence="13" key="2">
    <citation type="submission" date="2025-08" db="UniProtKB">
        <authorList>
            <consortium name="RefSeq"/>
        </authorList>
    </citation>
    <scope>IDENTIFICATION</scope>
    <source>
        <tissue evidence="13">Leaf</tissue>
    </source>
</reference>
<feature type="transmembrane region" description="Helical" evidence="10">
    <location>
        <begin position="451"/>
        <end position="480"/>
    </location>
</feature>
<keyword evidence="6" id="KW-0547">Nucleotide-binding</keyword>
<keyword evidence="7" id="KW-0067">ATP-binding</keyword>
<dbReference type="Pfam" id="PF00005">
    <property type="entry name" value="ABC_tran"/>
    <property type="match status" value="1"/>
</dbReference>
<keyword evidence="9 10" id="KW-0472">Membrane</keyword>
<feature type="domain" description="ABC transporter" evidence="11">
    <location>
        <begin position="6"/>
        <end position="278"/>
    </location>
</feature>
<comment type="subcellular location">
    <subcellularLocation>
        <location evidence="1">Membrane</location>
        <topology evidence="1">Multi-pass membrane protein</topology>
    </subcellularLocation>
</comment>
<dbReference type="OrthoDB" id="66620at2759"/>
<evidence type="ECO:0000256" key="6">
    <source>
        <dbReference type="ARBA" id="ARBA00022741"/>
    </source>
</evidence>
<evidence type="ECO:0000256" key="4">
    <source>
        <dbReference type="ARBA" id="ARBA00022692"/>
    </source>
</evidence>
<dbReference type="InterPro" id="IPR043926">
    <property type="entry name" value="ABCG_dom"/>
</dbReference>